<organism evidence="3">
    <name type="scientific">hydrothermal vent metagenome</name>
    <dbReference type="NCBI Taxonomy" id="652676"/>
    <lineage>
        <taxon>unclassified sequences</taxon>
        <taxon>metagenomes</taxon>
        <taxon>ecological metagenomes</taxon>
    </lineage>
</organism>
<feature type="compositionally biased region" description="Basic residues" evidence="2">
    <location>
        <begin position="110"/>
        <end position="132"/>
    </location>
</feature>
<evidence type="ECO:0000256" key="1">
    <source>
        <dbReference type="SAM" id="Coils"/>
    </source>
</evidence>
<gene>
    <name evidence="3" type="ORF">MNBD_PLANCTO02-336</name>
</gene>
<proteinExistence type="predicted"/>
<keyword evidence="1" id="KW-0175">Coiled coil</keyword>
<protein>
    <submittedName>
        <fullName evidence="3">Uncharacterized protein</fullName>
    </submittedName>
</protein>
<dbReference type="EMBL" id="UOGL01000520">
    <property type="protein sequence ID" value="VAX41208.1"/>
    <property type="molecule type" value="Genomic_DNA"/>
</dbReference>
<feature type="coiled-coil region" evidence="1">
    <location>
        <begin position="74"/>
        <end position="101"/>
    </location>
</feature>
<reference evidence="3" key="1">
    <citation type="submission" date="2018-06" db="EMBL/GenBank/DDBJ databases">
        <authorList>
            <person name="Zhirakovskaya E."/>
        </authorList>
    </citation>
    <scope>NUCLEOTIDE SEQUENCE</scope>
</reference>
<dbReference type="AlphaFoldDB" id="A0A3B1DY88"/>
<name>A0A3B1DY88_9ZZZZ</name>
<accession>A0A3B1DY88</accession>
<sequence length="132" mass="14685">MKTNTSKIATVMLAGGLLFGLFLAPSLNAQKKKATKAATRKTATKKAKHSHRLPRYFGKIGISAEQKGNIYKIQEKYHSKIDDLKKQLAALKKKEMSEIETTLSANQKSALKKLRSKKRGSKRKAGSTKKKK</sequence>
<evidence type="ECO:0000256" key="2">
    <source>
        <dbReference type="SAM" id="MobiDB-lite"/>
    </source>
</evidence>
<feature type="region of interest" description="Disordered" evidence="2">
    <location>
        <begin position="104"/>
        <end position="132"/>
    </location>
</feature>
<evidence type="ECO:0000313" key="3">
    <source>
        <dbReference type="EMBL" id="VAX41208.1"/>
    </source>
</evidence>